<dbReference type="RefSeq" id="WP_165052899.1">
    <property type="nucleotide sequence ID" value="NZ_JAALFE010000023.1"/>
</dbReference>
<dbReference type="PANTHER" id="PTHR30098:SF2">
    <property type="entry name" value="LEUCYL_PHENYLALANYL-TRNA--PROTEIN TRANSFERASE"/>
    <property type="match status" value="1"/>
</dbReference>
<dbReference type="PANTHER" id="PTHR30098">
    <property type="entry name" value="LEUCYL/PHENYLALANYL-TRNA--PROTEIN TRANSFERASE"/>
    <property type="match status" value="1"/>
</dbReference>
<feature type="region of interest" description="Disordered" evidence="5">
    <location>
        <begin position="198"/>
        <end position="227"/>
    </location>
</feature>
<evidence type="ECO:0000256" key="4">
    <source>
        <dbReference type="HAMAP-Rule" id="MF_00688"/>
    </source>
</evidence>
<dbReference type="NCBIfam" id="TIGR00667">
    <property type="entry name" value="aat"/>
    <property type="match status" value="1"/>
</dbReference>
<dbReference type="EMBL" id="JAALFE010000023">
    <property type="protein sequence ID" value="NGQ92788.1"/>
    <property type="molecule type" value="Genomic_DNA"/>
</dbReference>
<evidence type="ECO:0000313" key="6">
    <source>
        <dbReference type="EMBL" id="NGQ92788.1"/>
    </source>
</evidence>
<name>A0A6M1TWU2_9RHOB</name>
<dbReference type="Gene3D" id="3.30.70.3550">
    <property type="entry name" value="Leucyl/phenylalanyl-tRNA-protein transferase, N-terminal domain"/>
    <property type="match status" value="1"/>
</dbReference>
<keyword evidence="2 4" id="KW-0808">Transferase</keyword>
<evidence type="ECO:0000313" key="7">
    <source>
        <dbReference type="Proteomes" id="UP000474758"/>
    </source>
</evidence>
<comment type="catalytic activity">
    <reaction evidence="4">
        <text>N-terminal L-lysyl-[protein] + L-leucyl-tRNA(Leu) = N-terminal L-leucyl-L-lysyl-[protein] + tRNA(Leu) + H(+)</text>
        <dbReference type="Rhea" id="RHEA:12340"/>
        <dbReference type="Rhea" id="RHEA-COMP:9613"/>
        <dbReference type="Rhea" id="RHEA-COMP:9622"/>
        <dbReference type="Rhea" id="RHEA-COMP:12670"/>
        <dbReference type="Rhea" id="RHEA-COMP:12671"/>
        <dbReference type="ChEBI" id="CHEBI:15378"/>
        <dbReference type="ChEBI" id="CHEBI:65249"/>
        <dbReference type="ChEBI" id="CHEBI:78442"/>
        <dbReference type="ChEBI" id="CHEBI:78494"/>
        <dbReference type="ChEBI" id="CHEBI:133043"/>
        <dbReference type="EC" id="2.3.2.6"/>
    </reaction>
</comment>
<accession>A0A6M1TWU2</accession>
<gene>
    <name evidence="4" type="primary">aat</name>
    <name evidence="6" type="ORF">G5V65_18000</name>
</gene>
<dbReference type="GO" id="GO:0008914">
    <property type="term" value="F:leucyl-tRNA--protein transferase activity"/>
    <property type="evidence" value="ECO:0007669"/>
    <property type="project" value="UniProtKB-UniRule"/>
</dbReference>
<keyword evidence="1 4" id="KW-0963">Cytoplasm</keyword>
<evidence type="ECO:0000256" key="5">
    <source>
        <dbReference type="SAM" id="MobiDB-lite"/>
    </source>
</evidence>
<dbReference type="Gene3D" id="3.40.630.70">
    <property type="entry name" value="Leucyl/phenylalanyl-tRNA-protein transferase, C-terminal domain"/>
    <property type="match status" value="1"/>
</dbReference>
<evidence type="ECO:0000256" key="3">
    <source>
        <dbReference type="ARBA" id="ARBA00023315"/>
    </source>
</evidence>
<evidence type="ECO:0000256" key="2">
    <source>
        <dbReference type="ARBA" id="ARBA00022679"/>
    </source>
</evidence>
<dbReference type="FunFam" id="3.40.630.70:FF:000001">
    <property type="entry name" value="Leucyl/phenylalanyl-tRNA--protein transferase"/>
    <property type="match status" value="1"/>
</dbReference>
<dbReference type="Pfam" id="PF03588">
    <property type="entry name" value="Leu_Phe_trans"/>
    <property type="match status" value="1"/>
</dbReference>
<keyword evidence="3 4" id="KW-0012">Acyltransferase</keyword>
<dbReference type="SUPFAM" id="SSF55729">
    <property type="entry name" value="Acyl-CoA N-acyltransferases (Nat)"/>
    <property type="match status" value="1"/>
</dbReference>
<dbReference type="GO" id="GO:0030163">
    <property type="term" value="P:protein catabolic process"/>
    <property type="evidence" value="ECO:0007669"/>
    <property type="project" value="UniProtKB-UniRule"/>
</dbReference>
<comment type="catalytic activity">
    <reaction evidence="4">
        <text>N-terminal L-arginyl-[protein] + L-leucyl-tRNA(Leu) = N-terminal L-leucyl-L-arginyl-[protein] + tRNA(Leu) + H(+)</text>
        <dbReference type="Rhea" id="RHEA:50416"/>
        <dbReference type="Rhea" id="RHEA-COMP:9613"/>
        <dbReference type="Rhea" id="RHEA-COMP:9622"/>
        <dbReference type="Rhea" id="RHEA-COMP:12672"/>
        <dbReference type="Rhea" id="RHEA-COMP:12673"/>
        <dbReference type="ChEBI" id="CHEBI:15378"/>
        <dbReference type="ChEBI" id="CHEBI:64719"/>
        <dbReference type="ChEBI" id="CHEBI:78442"/>
        <dbReference type="ChEBI" id="CHEBI:78494"/>
        <dbReference type="ChEBI" id="CHEBI:133044"/>
        <dbReference type="EC" id="2.3.2.6"/>
    </reaction>
</comment>
<proteinExistence type="inferred from homology"/>
<reference evidence="6 7" key="1">
    <citation type="submission" date="2020-02" db="EMBL/GenBank/DDBJ databases">
        <title>Rhodobacter translucens sp. nov., a novel bacterium isolated from activated sludge.</title>
        <authorList>
            <person name="Liu J."/>
        </authorList>
    </citation>
    <scope>NUCLEOTIDE SEQUENCE [LARGE SCALE GENOMIC DNA]</scope>
    <source>
        <strain evidence="6 7">HX-7-19</strain>
    </source>
</reference>
<comment type="subcellular location">
    <subcellularLocation>
        <location evidence="4">Cytoplasm</location>
    </subcellularLocation>
</comment>
<dbReference type="Proteomes" id="UP000474758">
    <property type="component" value="Unassembled WGS sequence"/>
</dbReference>
<dbReference type="AlphaFoldDB" id="A0A6M1TWU2"/>
<dbReference type="EC" id="2.3.2.6" evidence="4"/>
<dbReference type="InterPro" id="IPR042221">
    <property type="entry name" value="Leu/Phe-tRNA_Trfase_N"/>
</dbReference>
<evidence type="ECO:0000256" key="1">
    <source>
        <dbReference type="ARBA" id="ARBA00022490"/>
    </source>
</evidence>
<dbReference type="HAMAP" id="MF_00688">
    <property type="entry name" value="Leu_Phe_trans"/>
    <property type="match status" value="1"/>
</dbReference>
<comment type="catalytic activity">
    <reaction evidence="4">
        <text>L-phenylalanyl-tRNA(Phe) + an N-terminal L-alpha-aminoacyl-[protein] = an N-terminal L-phenylalanyl-L-alpha-aminoacyl-[protein] + tRNA(Phe)</text>
        <dbReference type="Rhea" id="RHEA:43632"/>
        <dbReference type="Rhea" id="RHEA-COMP:9668"/>
        <dbReference type="Rhea" id="RHEA-COMP:9699"/>
        <dbReference type="Rhea" id="RHEA-COMP:10636"/>
        <dbReference type="Rhea" id="RHEA-COMP:10637"/>
        <dbReference type="ChEBI" id="CHEBI:78442"/>
        <dbReference type="ChEBI" id="CHEBI:78531"/>
        <dbReference type="ChEBI" id="CHEBI:78597"/>
        <dbReference type="ChEBI" id="CHEBI:83561"/>
        <dbReference type="EC" id="2.3.2.6"/>
    </reaction>
</comment>
<feature type="compositionally biased region" description="Low complexity" evidence="5">
    <location>
        <begin position="200"/>
        <end position="219"/>
    </location>
</feature>
<comment type="similarity">
    <text evidence="4">Belongs to the L/F-transferase family.</text>
</comment>
<dbReference type="GO" id="GO:0005737">
    <property type="term" value="C:cytoplasm"/>
    <property type="evidence" value="ECO:0007669"/>
    <property type="project" value="UniProtKB-SubCell"/>
</dbReference>
<comment type="caution">
    <text evidence="6">The sequence shown here is derived from an EMBL/GenBank/DDBJ whole genome shotgun (WGS) entry which is preliminary data.</text>
</comment>
<dbReference type="InterPro" id="IPR042203">
    <property type="entry name" value="Leu/Phe-tRNA_Trfase_C"/>
</dbReference>
<comment type="function">
    <text evidence="4">Functions in the N-end rule pathway of protein degradation where it conjugates Leu, Phe and, less efficiently, Met from aminoacyl-tRNAs to the N-termini of proteins containing an N-terminal arginine or lysine.</text>
</comment>
<protein>
    <recommendedName>
        <fullName evidence="4">Leucyl/phenylalanyl-tRNA--protein transferase</fullName>
        <ecNumber evidence="4">2.3.2.6</ecNumber>
    </recommendedName>
    <alternativeName>
        <fullName evidence="4">L/F-transferase</fullName>
    </alternativeName>
    <alternativeName>
        <fullName evidence="4">Leucyltransferase</fullName>
    </alternativeName>
    <alternativeName>
        <fullName evidence="4">Phenyalanyltransferase</fullName>
    </alternativeName>
</protein>
<dbReference type="InterPro" id="IPR004616">
    <property type="entry name" value="Leu/Phe-tRNA_Trfase"/>
</dbReference>
<dbReference type="InterPro" id="IPR016181">
    <property type="entry name" value="Acyl_CoA_acyltransferase"/>
</dbReference>
<keyword evidence="7" id="KW-1185">Reference proteome</keyword>
<sequence>MNAQAITPEILLRAYAAGIFPMAEGRDDPEIHWVDPRRRGILPLDGFHISRSLRRTLLRSGWRVTADTAFAATVDSCADRDETWINDTIFTLYVALHRMGHAHSVEVWEGSELIGGVYGVTLGTAFFGESMFSRRTDASKAALAWCVHRLKAGGFTLFDTQFLTPHLRSLGGIEIPRSDYHRRLATALQGRAEFHPAGYSPSPSDVAGSASSAGAAAGVTQRNTQTS</sequence>
<organism evidence="6 7">
    <name type="scientific">Paragemmobacter kunshanensis</name>
    <dbReference type="NCBI Taxonomy" id="2583234"/>
    <lineage>
        <taxon>Bacteria</taxon>
        <taxon>Pseudomonadati</taxon>
        <taxon>Pseudomonadota</taxon>
        <taxon>Alphaproteobacteria</taxon>
        <taxon>Rhodobacterales</taxon>
        <taxon>Paracoccaceae</taxon>
        <taxon>Paragemmobacter</taxon>
    </lineage>
</organism>